<comment type="subcellular location">
    <subcellularLocation>
        <location evidence="1">Membrane</location>
        <topology evidence="1">Multi-pass membrane protein</topology>
    </subcellularLocation>
</comment>
<keyword evidence="6 7" id="KW-0472">Membrane</keyword>
<proteinExistence type="inferred from homology"/>
<dbReference type="Gene3D" id="1.20.1250.20">
    <property type="entry name" value="MFS general substrate transporter like domains"/>
    <property type="match status" value="1"/>
</dbReference>
<dbReference type="PANTHER" id="PTHR23511:SF34">
    <property type="entry name" value="SYNAPTIC VESICLE GLYCOPROTEIN 2"/>
    <property type="match status" value="1"/>
</dbReference>
<keyword evidence="5 7" id="KW-1133">Transmembrane helix</keyword>
<gene>
    <name evidence="9" type="ORF">EB796_022342</name>
</gene>
<accession>A0A7J7IZY9</accession>
<evidence type="ECO:0000256" key="2">
    <source>
        <dbReference type="ARBA" id="ARBA00008335"/>
    </source>
</evidence>
<dbReference type="GO" id="GO:0016020">
    <property type="term" value="C:membrane"/>
    <property type="evidence" value="ECO:0007669"/>
    <property type="project" value="UniProtKB-SubCell"/>
</dbReference>
<reference evidence="9" key="1">
    <citation type="submission" date="2020-06" db="EMBL/GenBank/DDBJ databases">
        <title>Draft genome of Bugula neritina, a colonial animal packing powerful symbionts and potential medicines.</title>
        <authorList>
            <person name="Rayko M."/>
        </authorList>
    </citation>
    <scope>NUCLEOTIDE SEQUENCE [LARGE SCALE GENOMIC DNA]</scope>
    <source>
        <strain evidence="9">Kwan_BN1</strain>
    </source>
</reference>
<feature type="transmembrane region" description="Helical" evidence="7">
    <location>
        <begin position="131"/>
        <end position="159"/>
    </location>
</feature>
<keyword evidence="4 7" id="KW-0812">Transmembrane</keyword>
<name>A0A7J7IZY9_BUGNE</name>
<dbReference type="EMBL" id="VXIV02003235">
    <property type="protein sequence ID" value="KAF6019375.1"/>
    <property type="molecule type" value="Genomic_DNA"/>
</dbReference>
<protein>
    <recommendedName>
        <fullName evidence="8">Major facilitator superfamily (MFS) profile domain-containing protein</fullName>
    </recommendedName>
</protein>
<comment type="caution">
    <text evidence="9">The sequence shown here is derived from an EMBL/GenBank/DDBJ whole genome shotgun (WGS) entry which is preliminary data.</text>
</comment>
<evidence type="ECO:0000313" key="10">
    <source>
        <dbReference type="Proteomes" id="UP000593567"/>
    </source>
</evidence>
<keyword evidence="3" id="KW-0813">Transport</keyword>
<feature type="transmembrane region" description="Helical" evidence="7">
    <location>
        <begin position="34"/>
        <end position="52"/>
    </location>
</feature>
<dbReference type="InterPro" id="IPR020846">
    <property type="entry name" value="MFS_dom"/>
</dbReference>
<sequence>MDESNATSVCGASIAPSNKTKCDNSDQTPVYIDTFIQAAANIPGHVVYLLLIDTVGRKLLLGVSMILNAVSVFFIWFVSSPTGSIVMSCVFTALSRISGDVAHLVNAELFPTKIRSTAMGLQKAVFEQISSILAIVLMGALLSVHCAIPILLIAALLLIGGVLSYKLPNTTNAAIN</sequence>
<evidence type="ECO:0000256" key="7">
    <source>
        <dbReference type="SAM" id="Phobius"/>
    </source>
</evidence>
<comment type="similarity">
    <text evidence="2">Belongs to the major facilitator superfamily.</text>
</comment>
<dbReference type="Proteomes" id="UP000593567">
    <property type="component" value="Unassembled WGS sequence"/>
</dbReference>
<dbReference type="PANTHER" id="PTHR23511">
    <property type="entry name" value="SYNAPTIC VESICLE GLYCOPROTEIN 2"/>
    <property type="match status" value="1"/>
</dbReference>
<dbReference type="GO" id="GO:0022857">
    <property type="term" value="F:transmembrane transporter activity"/>
    <property type="evidence" value="ECO:0007669"/>
    <property type="project" value="InterPro"/>
</dbReference>
<dbReference type="AlphaFoldDB" id="A0A7J7IZY9"/>
<evidence type="ECO:0000256" key="4">
    <source>
        <dbReference type="ARBA" id="ARBA00022692"/>
    </source>
</evidence>
<evidence type="ECO:0000256" key="3">
    <source>
        <dbReference type="ARBA" id="ARBA00022448"/>
    </source>
</evidence>
<dbReference type="OrthoDB" id="3936150at2759"/>
<dbReference type="InterPro" id="IPR036259">
    <property type="entry name" value="MFS_trans_sf"/>
</dbReference>
<dbReference type="PROSITE" id="PS50850">
    <property type="entry name" value="MFS"/>
    <property type="match status" value="1"/>
</dbReference>
<dbReference type="SUPFAM" id="SSF103473">
    <property type="entry name" value="MFS general substrate transporter"/>
    <property type="match status" value="1"/>
</dbReference>
<feature type="domain" description="Major facilitator superfamily (MFS) profile" evidence="8">
    <location>
        <begin position="1"/>
        <end position="172"/>
    </location>
</feature>
<evidence type="ECO:0000256" key="5">
    <source>
        <dbReference type="ARBA" id="ARBA00022989"/>
    </source>
</evidence>
<evidence type="ECO:0000259" key="8">
    <source>
        <dbReference type="PROSITE" id="PS50850"/>
    </source>
</evidence>
<keyword evidence="10" id="KW-1185">Reference proteome</keyword>
<feature type="transmembrane region" description="Helical" evidence="7">
    <location>
        <begin position="59"/>
        <end position="79"/>
    </location>
</feature>
<evidence type="ECO:0000313" key="9">
    <source>
        <dbReference type="EMBL" id="KAF6019375.1"/>
    </source>
</evidence>
<organism evidence="9 10">
    <name type="scientific">Bugula neritina</name>
    <name type="common">Brown bryozoan</name>
    <name type="synonym">Sertularia neritina</name>
    <dbReference type="NCBI Taxonomy" id="10212"/>
    <lineage>
        <taxon>Eukaryota</taxon>
        <taxon>Metazoa</taxon>
        <taxon>Spiralia</taxon>
        <taxon>Lophotrochozoa</taxon>
        <taxon>Bryozoa</taxon>
        <taxon>Gymnolaemata</taxon>
        <taxon>Cheilostomatida</taxon>
        <taxon>Flustrina</taxon>
        <taxon>Buguloidea</taxon>
        <taxon>Bugulidae</taxon>
        <taxon>Bugula</taxon>
    </lineage>
</organism>
<dbReference type="Pfam" id="PF00083">
    <property type="entry name" value="Sugar_tr"/>
    <property type="match status" value="1"/>
</dbReference>
<evidence type="ECO:0000256" key="6">
    <source>
        <dbReference type="ARBA" id="ARBA00023136"/>
    </source>
</evidence>
<evidence type="ECO:0000256" key="1">
    <source>
        <dbReference type="ARBA" id="ARBA00004141"/>
    </source>
</evidence>
<dbReference type="InterPro" id="IPR005828">
    <property type="entry name" value="MFS_sugar_transport-like"/>
</dbReference>